<dbReference type="SUPFAM" id="SSF52833">
    <property type="entry name" value="Thioredoxin-like"/>
    <property type="match status" value="1"/>
</dbReference>
<keyword evidence="5" id="KW-1185">Reference proteome</keyword>
<name>A0A8S4BWG4_9ACAR</name>
<evidence type="ECO:0000259" key="2">
    <source>
        <dbReference type="PROSITE" id="PS50404"/>
    </source>
</evidence>
<gene>
    <name evidence="4" type="ORF">MHYMCMPASI_00449</name>
</gene>
<feature type="domain" description="GST C-terminal" evidence="3">
    <location>
        <begin position="86"/>
        <end position="229"/>
    </location>
</feature>
<feature type="domain" description="GST N-terminal" evidence="2">
    <location>
        <begin position="1"/>
        <end position="81"/>
    </location>
</feature>
<dbReference type="InterPro" id="IPR050983">
    <property type="entry name" value="GST_Omega/HSP26"/>
</dbReference>
<dbReference type="Gene3D" id="1.20.1050.10">
    <property type="match status" value="1"/>
</dbReference>
<evidence type="ECO:0000313" key="4">
    <source>
        <dbReference type="EMBL" id="CAG7591570.1"/>
    </source>
</evidence>
<dbReference type="PROSITE" id="PS50404">
    <property type="entry name" value="GST_NTER"/>
    <property type="match status" value="1"/>
</dbReference>
<dbReference type="SFLD" id="SFLDS00019">
    <property type="entry name" value="Glutathione_Transferase_(cytos"/>
    <property type="match status" value="1"/>
</dbReference>
<dbReference type="CDD" id="cd00299">
    <property type="entry name" value="GST_C_family"/>
    <property type="match status" value="1"/>
</dbReference>
<dbReference type="SFLD" id="SFLDG00358">
    <property type="entry name" value="Main_(cytGST)"/>
    <property type="match status" value="1"/>
</dbReference>
<dbReference type="InterPro" id="IPR010987">
    <property type="entry name" value="Glutathione-S-Trfase_C-like"/>
</dbReference>
<dbReference type="PANTHER" id="PTHR43968:SF6">
    <property type="entry name" value="GLUTATHIONE S-TRANSFERASE OMEGA"/>
    <property type="match status" value="1"/>
</dbReference>
<dbReference type="EMBL" id="CAJVAF010000203">
    <property type="protein sequence ID" value="CAG7591570.1"/>
    <property type="molecule type" value="Genomic_DNA"/>
</dbReference>
<dbReference type="AlphaFoldDB" id="A0A8S4BWG4"/>
<dbReference type="InterPro" id="IPR004045">
    <property type="entry name" value="Glutathione_S-Trfase_N"/>
</dbReference>
<dbReference type="PROSITE" id="PS50405">
    <property type="entry name" value="GST_CTER"/>
    <property type="match status" value="1"/>
</dbReference>
<dbReference type="Pfam" id="PF13417">
    <property type="entry name" value="GST_N_3"/>
    <property type="match status" value="1"/>
</dbReference>
<dbReference type="InterPro" id="IPR036249">
    <property type="entry name" value="Thioredoxin-like_sf"/>
</dbReference>
<reference evidence="4" key="1">
    <citation type="submission" date="2021-06" db="EMBL/GenBank/DDBJ databases">
        <authorList>
            <person name="Nardi T."/>
            <person name="Nardi T."/>
        </authorList>
    </citation>
    <scope>NUCLEOTIDE SEQUENCE</scope>
</reference>
<organism evidence="4 5">
    <name type="scientific">Hyalomma marginatum</name>
    <dbReference type="NCBI Taxonomy" id="34627"/>
    <lineage>
        <taxon>Eukaryota</taxon>
        <taxon>Metazoa</taxon>
        <taxon>Ecdysozoa</taxon>
        <taxon>Arthropoda</taxon>
        <taxon>Chelicerata</taxon>
        <taxon>Arachnida</taxon>
        <taxon>Acari</taxon>
        <taxon>Parasitiformes</taxon>
        <taxon>Ixodida</taxon>
        <taxon>Ixodoidea</taxon>
        <taxon>Ixodidae</taxon>
        <taxon>Hyalomminae</taxon>
        <taxon>Hyalomma</taxon>
    </lineage>
</organism>
<dbReference type="Proteomes" id="UP000837675">
    <property type="component" value="Unassembled WGS sequence"/>
</dbReference>
<protein>
    <submittedName>
        <fullName evidence="4">Glutathione S-transferase family protein</fullName>
    </submittedName>
</protein>
<dbReference type="InterPro" id="IPR040079">
    <property type="entry name" value="Glutathione_S-Trfase"/>
</dbReference>
<dbReference type="PANTHER" id="PTHR43968">
    <property type="match status" value="1"/>
</dbReference>
<dbReference type="InterPro" id="IPR036282">
    <property type="entry name" value="Glutathione-S-Trfase_C_sf"/>
</dbReference>
<accession>A0A8S4BWG4</accession>
<sequence length="229" mass="26859">MSWILYHYPLCPFSRKVRIILKEKGVQFELILEKYWERKKSFLSLNPSGSTPLLLNKENNKVYYGNFSLFEFIEQNFLEQAILPFDYQSQYQVRNVAEWFDSKFYNEVTKYLIEEKVIKNASINFNSMPPNSSAIRAAKKNILLHLDYIDFLLKKNCGDYIMGEKVGLADFSAAAQLSVLDYMGDVPWEYSVAVRSWYALVKSRPSFRDILNDEVPGLYKSSHYENPDF</sequence>
<dbReference type="GO" id="GO:0005737">
    <property type="term" value="C:cytoplasm"/>
    <property type="evidence" value="ECO:0007669"/>
    <property type="project" value="TreeGrafter"/>
</dbReference>
<dbReference type="Gene3D" id="3.40.30.10">
    <property type="entry name" value="Glutaredoxin"/>
    <property type="match status" value="1"/>
</dbReference>
<proteinExistence type="inferred from homology"/>
<evidence type="ECO:0000256" key="1">
    <source>
        <dbReference type="ARBA" id="ARBA00011067"/>
    </source>
</evidence>
<dbReference type="SUPFAM" id="SSF47616">
    <property type="entry name" value="GST C-terminal domain-like"/>
    <property type="match status" value="1"/>
</dbReference>
<comment type="caution">
    <text evidence="4">The sequence shown here is derived from an EMBL/GenBank/DDBJ whole genome shotgun (WGS) entry which is preliminary data.</text>
</comment>
<evidence type="ECO:0000313" key="5">
    <source>
        <dbReference type="Proteomes" id="UP000837675"/>
    </source>
</evidence>
<dbReference type="CDD" id="cd00570">
    <property type="entry name" value="GST_N_family"/>
    <property type="match status" value="1"/>
</dbReference>
<evidence type="ECO:0000259" key="3">
    <source>
        <dbReference type="PROSITE" id="PS50405"/>
    </source>
</evidence>
<comment type="similarity">
    <text evidence="1">Belongs to the GST superfamily. Omega family.</text>
</comment>